<keyword evidence="3" id="KW-1185">Reference proteome</keyword>
<proteinExistence type="predicted"/>
<dbReference type="EMBL" id="QJNU01000242">
    <property type="protein sequence ID" value="RYP03781.1"/>
    <property type="molecule type" value="Genomic_DNA"/>
</dbReference>
<evidence type="ECO:0000256" key="1">
    <source>
        <dbReference type="SAM" id="MobiDB-lite"/>
    </source>
</evidence>
<sequence length="67" mass="7627">MNRHAQVGFSLVDPGRDQEDRAVMRTPEREWLRGVPSKDPAAASHDAKWGIKEAYYEQIFSHDDNGS</sequence>
<comment type="caution">
    <text evidence="2">The sequence shown here is derived from an EMBL/GenBank/DDBJ whole genome shotgun (WGS) entry which is preliminary data.</text>
</comment>
<feature type="region of interest" description="Disordered" evidence="1">
    <location>
        <begin position="1"/>
        <end position="20"/>
    </location>
</feature>
<organism evidence="2 3">
    <name type="scientific">Monosporascus ibericus</name>
    <dbReference type="NCBI Taxonomy" id="155417"/>
    <lineage>
        <taxon>Eukaryota</taxon>
        <taxon>Fungi</taxon>
        <taxon>Dikarya</taxon>
        <taxon>Ascomycota</taxon>
        <taxon>Pezizomycotina</taxon>
        <taxon>Sordariomycetes</taxon>
        <taxon>Xylariomycetidae</taxon>
        <taxon>Xylariales</taxon>
        <taxon>Xylariales incertae sedis</taxon>
        <taxon>Monosporascus</taxon>
    </lineage>
</organism>
<accession>A0A4Q4TAX3</accession>
<reference evidence="2 3" key="1">
    <citation type="submission" date="2018-06" db="EMBL/GenBank/DDBJ databases">
        <title>Complete Genomes of Monosporascus.</title>
        <authorList>
            <person name="Robinson A.J."/>
            <person name="Natvig D.O."/>
        </authorList>
    </citation>
    <scope>NUCLEOTIDE SEQUENCE [LARGE SCALE GENOMIC DNA]</scope>
    <source>
        <strain evidence="2 3">CBS 110550</strain>
    </source>
</reference>
<gene>
    <name evidence="2" type="ORF">DL764_004893</name>
</gene>
<protein>
    <submittedName>
        <fullName evidence="2">Uncharacterized protein</fullName>
    </submittedName>
</protein>
<evidence type="ECO:0000313" key="3">
    <source>
        <dbReference type="Proteomes" id="UP000293360"/>
    </source>
</evidence>
<dbReference type="Proteomes" id="UP000293360">
    <property type="component" value="Unassembled WGS sequence"/>
</dbReference>
<name>A0A4Q4TAX3_9PEZI</name>
<dbReference type="AlphaFoldDB" id="A0A4Q4TAX3"/>
<evidence type="ECO:0000313" key="2">
    <source>
        <dbReference type="EMBL" id="RYP03781.1"/>
    </source>
</evidence>